<evidence type="ECO:0000256" key="1">
    <source>
        <dbReference type="SAM" id="Phobius"/>
    </source>
</evidence>
<feature type="transmembrane region" description="Helical" evidence="1">
    <location>
        <begin position="6"/>
        <end position="26"/>
    </location>
</feature>
<sequence>MIDILRLMFEFCAVIVFGMLQLIVYPSLMFYSREELLKWYHSGRDRIFIFAIILTPGHLITSVLQLIDRQNPYTIVSVLCIAFMWFQHIVIIEPKHGKIIAGVDSSIEIRKSIAKQNLVRIVIITFLLGWTLYNTIQSTTMWL</sequence>
<dbReference type="Proteomes" id="UP000183257">
    <property type="component" value="Unassembled WGS sequence"/>
</dbReference>
<organism evidence="2 3">
    <name type="scientific">Cellulophaga fucicola</name>
    <dbReference type="NCBI Taxonomy" id="76595"/>
    <lineage>
        <taxon>Bacteria</taxon>
        <taxon>Pseudomonadati</taxon>
        <taxon>Bacteroidota</taxon>
        <taxon>Flavobacteriia</taxon>
        <taxon>Flavobacteriales</taxon>
        <taxon>Flavobacteriaceae</taxon>
        <taxon>Cellulophaga</taxon>
    </lineage>
</organism>
<feature type="transmembrane region" description="Helical" evidence="1">
    <location>
        <begin position="47"/>
        <end position="67"/>
    </location>
</feature>
<evidence type="ECO:0008006" key="4">
    <source>
        <dbReference type="Google" id="ProtNLM"/>
    </source>
</evidence>
<reference evidence="3" key="1">
    <citation type="submission" date="2016-11" db="EMBL/GenBank/DDBJ databases">
        <authorList>
            <person name="Varghese N."/>
            <person name="Submissions S."/>
        </authorList>
    </citation>
    <scope>NUCLEOTIDE SEQUENCE [LARGE SCALE GENOMIC DNA]</scope>
    <source>
        <strain evidence="3">DSM 24786</strain>
    </source>
</reference>
<keyword evidence="1" id="KW-1133">Transmembrane helix</keyword>
<dbReference type="STRING" id="76595.SAMN05660313_00833"/>
<evidence type="ECO:0000313" key="3">
    <source>
        <dbReference type="Proteomes" id="UP000183257"/>
    </source>
</evidence>
<feature type="transmembrane region" description="Helical" evidence="1">
    <location>
        <begin position="73"/>
        <end position="92"/>
    </location>
</feature>
<dbReference type="AlphaFoldDB" id="A0A1K1MRI4"/>
<keyword evidence="3" id="KW-1185">Reference proteome</keyword>
<feature type="transmembrane region" description="Helical" evidence="1">
    <location>
        <begin position="118"/>
        <end position="136"/>
    </location>
</feature>
<dbReference type="EMBL" id="FPIY01000001">
    <property type="protein sequence ID" value="SFW25689.1"/>
    <property type="molecule type" value="Genomic_DNA"/>
</dbReference>
<keyword evidence="1" id="KW-0812">Transmembrane</keyword>
<dbReference type="RefSeq" id="WP_072302483.1">
    <property type="nucleotide sequence ID" value="NZ_FPIY01000001.1"/>
</dbReference>
<accession>A0A1K1MRI4</accession>
<gene>
    <name evidence="2" type="ORF">SAMN05660313_00833</name>
</gene>
<dbReference type="OrthoDB" id="1433403at2"/>
<name>A0A1K1MRI4_9FLAO</name>
<keyword evidence="1" id="KW-0472">Membrane</keyword>
<proteinExistence type="predicted"/>
<evidence type="ECO:0000313" key="2">
    <source>
        <dbReference type="EMBL" id="SFW25689.1"/>
    </source>
</evidence>
<protein>
    <recommendedName>
        <fullName evidence="4">DUF4149 domain-containing protein</fullName>
    </recommendedName>
</protein>